<accession>A0A392W4L3</accession>
<feature type="compositionally biased region" description="Basic and acidic residues" evidence="1">
    <location>
        <begin position="15"/>
        <end position="25"/>
    </location>
</feature>
<dbReference type="Proteomes" id="UP000265520">
    <property type="component" value="Unassembled WGS sequence"/>
</dbReference>
<evidence type="ECO:0000313" key="3">
    <source>
        <dbReference type="Proteomes" id="UP000265520"/>
    </source>
</evidence>
<name>A0A392W4L3_9FABA</name>
<feature type="region of interest" description="Disordered" evidence="1">
    <location>
        <begin position="1"/>
        <end position="53"/>
    </location>
</feature>
<reference evidence="2 3" key="1">
    <citation type="journal article" date="2018" name="Front. Plant Sci.">
        <title>Red Clover (Trifolium pratense) and Zigzag Clover (T. medium) - A Picture of Genomic Similarities and Differences.</title>
        <authorList>
            <person name="Dluhosova J."/>
            <person name="Istvanek J."/>
            <person name="Nedelnik J."/>
            <person name="Repkova J."/>
        </authorList>
    </citation>
    <scope>NUCLEOTIDE SEQUENCE [LARGE SCALE GENOMIC DNA]</scope>
    <source>
        <strain evidence="3">cv. 10/8</strain>
        <tissue evidence="2">Leaf</tissue>
    </source>
</reference>
<dbReference type="AlphaFoldDB" id="A0A392W4L3"/>
<feature type="compositionally biased region" description="Basic residues" evidence="1">
    <location>
        <begin position="44"/>
        <end position="53"/>
    </location>
</feature>
<evidence type="ECO:0000313" key="2">
    <source>
        <dbReference type="EMBL" id="MCI94131.1"/>
    </source>
</evidence>
<feature type="non-terminal residue" evidence="2">
    <location>
        <position position="1"/>
    </location>
</feature>
<organism evidence="2 3">
    <name type="scientific">Trifolium medium</name>
    <dbReference type="NCBI Taxonomy" id="97028"/>
    <lineage>
        <taxon>Eukaryota</taxon>
        <taxon>Viridiplantae</taxon>
        <taxon>Streptophyta</taxon>
        <taxon>Embryophyta</taxon>
        <taxon>Tracheophyta</taxon>
        <taxon>Spermatophyta</taxon>
        <taxon>Magnoliopsida</taxon>
        <taxon>eudicotyledons</taxon>
        <taxon>Gunneridae</taxon>
        <taxon>Pentapetalae</taxon>
        <taxon>rosids</taxon>
        <taxon>fabids</taxon>
        <taxon>Fabales</taxon>
        <taxon>Fabaceae</taxon>
        <taxon>Papilionoideae</taxon>
        <taxon>50 kb inversion clade</taxon>
        <taxon>NPAAA clade</taxon>
        <taxon>Hologalegina</taxon>
        <taxon>IRL clade</taxon>
        <taxon>Trifolieae</taxon>
        <taxon>Trifolium</taxon>
    </lineage>
</organism>
<dbReference type="EMBL" id="LXQA011348146">
    <property type="protein sequence ID" value="MCI94131.1"/>
    <property type="molecule type" value="Genomic_DNA"/>
</dbReference>
<keyword evidence="3" id="KW-1185">Reference proteome</keyword>
<comment type="caution">
    <text evidence="2">The sequence shown here is derived from an EMBL/GenBank/DDBJ whole genome shotgun (WGS) entry which is preliminary data.</text>
</comment>
<evidence type="ECO:0000256" key="1">
    <source>
        <dbReference type="SAM" id="MobiDB-lite"/>
    </source>
</evidence>
<protein>
    <submittedName>
        <fullName evidence="2">Uncharacterized protein</fullName>
    </submittedName>
</protein>
<sequence length="53" mass="6153">TSTTTVVSKKKRAGKEKLEDVVKEKEKRKRVAVSESDRVSNKPRTQKKRNNRL</sequence>
<proteinExistence type="predicted"/>